<comment type="caution">
    <text evidence="6">The sequence shown here is derived from an EMBL/GenBank/DDBJ whole genome shotgun (WGS) entry which is preliminary data.</text>
</comment>
<proteinExistence type="predicted"/>
<evidence type="ECO:0000256" key="3">
    <source>
        <dbReference type="ARBA" id="ARBA00023125"/>
    </source>
</evidence>
<dbReference type="InterPro" id="IPR000551">
    <property type="entry name" value="MerR-type_HTH_dom"/>
</dbReference>
<dbReference type="PANTHER" id="PTHR30204">
    <property type="entry name" value="REDOX-CYCLING DRUG-SENSING TRANSCRIPTIONAL ACTIVATOR SOXR"/>
    <property type="match status" value="1"/>
</dbReference>
<dbReference type="Pfam" id="PF13411">
    <property type="entry name" value="MerR_1"/>
    <property type="match status" value="1"/>
</dbReference>
<evidence type="ECO:0000313" key="7">
    <source>
        <dbReference type="Proteomes" id="UP000284178"/>
    </source>
</evidence>
<accession>A0A412FQ21</accession>
<dbReference type="PROSITE" id="PS50937">
    <property type="entry name" value="HTH_MERR_2"/>
    <property type="match status" value="1"/>
</dbReference>
<dbReference type="GO" id="GO:0003700">
    <property type="term" value="F:DNA-binding transcription factor activity"/>
    <property type="evidence" value="ECO:0007669"/>
    <property type="project" value="InterPro"/>
</dbReference>
<dbReference type="PANTHER" id="PTHR30204:SF69">
    <property type="entry name" value="MERR-FAMILY TRANSCRIPTIONAL REGULATOR"/>
    <property type="match status" value="1"/>
</dbReference>
<keyword evidence="1" id="KW-0678">Repressor</keyword>
<organism evidence="6 7">
    <name type="scientific">Holdemania filiformis</name>
    <dbReference type="NCBI Taxonomy" id="61171"/>
    <lineage>
        <taxon>Bacteria</taxon>
        <taxon>Bacillati</taxon>
        <taxon>Bacillota</taxon>
        <taxon>Erysipelotrichia</taxon>
        <taxon>Erysipelotrichales</taxon>
        <taxon>Erysipelotrichaceae</taxon>
        <taxon>Holdemania</taxon>
    </lineage>
</organism>
<evidence type="ECO:0000313" key="6">
    <source>
        <dbReference type="EMBL" id="RGR70257.1"/>
    </source>
</evidence>
<dbReference type="SMART" id="SM00422">
    <property type="entry name" value="HTH_MERR"/>
    <property type="match status" value="1"/>
</dbReference>
<keyword evidence="3" id="KW-0238">DNA-binding</keyword>
<evidence type="ECO:0000259" key="5">
    <source>
        <dbReference type="PROSITE" id="PS50937"/>
    </source>
</evidence>
<protein>
    <submittedName>
        <fullName evidence="6">MerR family transcriptional regulator</fullName>
    </submittedName>
</protein>
<keyword evidence="2" id="KW-0805">Transcription regulation</keyword>
<sequence length="289" mass="33525">MRRRTMKNRINADQEKTRNFHQYTVGEMAGLLSMSAPTIRFYDSQGAVVPHRDEDNQYRKYTVVDGNYLIKMKELKNVGASLQDSVRLLNDVDLEEYCAGFRQLEQAEQKRIERQQLLLQGFQRKIALIESLETELNQITLGMRPALWRMDHQIEDQFRAQKAAVTARANWTDWMPAADLSFLFSAVDPEHALHWGFAMEAPLAEALELDKQDSVYYPAVPCVRMVFCTHNEVLLRYENLQPALSYLEKHAFALAGDILGRSIARVMGKENTIIHYYDVWLPIKDREIL</sequence>
<dbReference type="Gene3D" id="1.10.1660.10">
    <property type="match status" value="1"/>
</dbReference>
<dbReference type="CDD" id="cd00592">
    <property type="entry name" value="HTH_MerR-like"/>
    <property type="match status" value="1"/>
</dbReference>
<dbReference type="Proteomes" id="UP000284178">
    <property type="component" value="Unassembled WGS sequence"/>
</dbReference>
<feature type="domain" description="HTH merR-type" evidence="5">
    <location>
        <begin position="22"/>
        <end position="91"/>
    </location>
</feature>
<evidence type="ECO:0000256" key="2">
    <source>
        <dbReference type="ARBA" id="ARBA00023015"/>
    </source>
</evidence>
<keyword evidence="4" id="KW-0804">Transcription</keyword>
<dbReference type="AlphaFoldDB" id="A0A412FQ21"/>
<name>A0A412FQ21_9FIRM</name>
<dbReference type="GO" id="GO:0003677">
    <property type="term" value="F:DNA binding"/>
    <property type="evidence" value="ECO:0007669"/>
    <property type="project" value="UniProtKB-KW"/>
</dbReference>
<dbReference type="SUPFAM" id="SSF46955">
    <property type="entry name" value="Putative DNA-binding domain"/>
    <property type="match status" value="1"/>
</dbReference>
<gene>
    <name evidence="6" type="ORF">DWY25_14035</name>
</gene>
<keyword evidence="7" id="KW-1185">Reference proteome</keyword>
<dbReference type="InterPro" id="IPR047057">
    <property type="entry name" value="MerR_fam"/>
</dbReference>
<reference evidence="6 7" key="1">
    <citation type="submission" date="2018-08" db="EMBL/GenBank/DDBJ databases">
        <title>A genome reference for cultivated species of the human gut microbiota.</title>
        <authorList>
            <person name="Zou Y."/>
            <person name="Xue W."/>
            <person name="Luo G."/>
        </authorList>
    </citation>
    <scope>NUCLEOTIDE SEQUENCE [LARGE SCALE GENOMIC DNA]</scope>
    <source>
        <strain evidence="6 7">AF24-29</strain>
    </source>
</reference>
<dbReference type="EMBL" id="QRUP01000021">
    <property type="protein sequence ID" value="RGR70257.1"/>
    <property type="molecule type" value="Genomic_DNA"/>
</dbReference>
<evidence type="ECO:0000256" key="4">
    <source>
        <dbReference type="ARBA" id="ARBA00023163"/>
    </source>
</evidence>
<evidence type="ECO:0000256" key="1">
    <source>
        <dbReference type="ARBA" id="ARBA00022491"/>
    </source>
</evidence>
<dbReference type="InterPro" id="IPR009061">
    <property type="entry name" value="DNA-bd_dom_put_sf"/>
</dbReference>